<reference evidence="1" key="1">
    <citation type="submission" date="2021-04" db="EMBL/GenBank/DDBJ databases">
        <authorList>
            <consortium name="Molecular Ecology Group"/>
        </authorList>
    </citation>
    <scope>NUCLEOTIDE SEQUENCE</scope>
</reference>
<dbReference type="CDD" id="cd20802">
    <property type="entry name" value="C1_DGK_typeIV_rpt1"/>
    <property type="match status" value="1"/>
</dbReference>
<dbReference type="EMBL" id="CAJHNH020000824">
    <property type="protein sequence ID" value="CAG5120053.1"/>
    <property type="molecule type" value="Genomic_DNA"/>
</dbReference>
<proteinExistence type="predicted"/>
<keyword evidence="2" id="KW-1185">Reference proteome</keyword>
<dbReference type="GO" id="GO:0004143">
    <property type="term" value="F:ATP-dependent diacylglycerol kinase activity"/>
    <property type="evidence" value="ECO:0007669"/>
    <property type="project" value="InterPro"/>
</dbReference>
<dbReference type="Proteomes" id="UP000678393">
    <property type="component" value="Unassembled WGS sequence"/>
</dbReference>
<feature type="non-terminal residue" evidence="1">
    <location>
        <position position="1"/>
    </location>
</feature>
<dbReference type="AlphaFoldDB" id="A0A8S3YT10"/>
<gene>
    <name evidence="1" type="ORF">CUNI_LOCUS5611</name>
</gene>
<evidence type="ECO:0000313" key="1">
    <source>
        <dbReference type="EMBL" id="CAG5120053.1"/>
    </source>
</evidence>
<feature type="non-terminal residue" evidence="1">
    <location>
        <position position="106"/>
    </location>
</feature>
<organism evidence="1 2">
    <name type="scientific">Candidula unifasciata</name>
    <dbReference type="NCBI Taxonomy" id="100452"/>
    <lineage>
        <taxon>Eukaryota</taxon>
        <taxon>Metazoa</taxon>
        <taxon>Spiralia</taxon>
        <taxon>Lophotrochozoa</taxon>
        <taxon>Mollusca</taxon>
        <taxon>Gastropoda</taxon>
        <taxon>Heterobranchia</taxon>
        <taxon>Euthyneura</taxon>
        <taxon>Panpulmonata</taxon>
        <taxon>Eupulmonata</taxon>
        <taxon>Stylommatophora</taxon>
        <taxon>Helicina</taxon>
        <taxon>Helicoidea</taxon>
        <taxon>Geomitridae</taxon>
        <taxon>Candidula</taxon>
    </lineage>
</organism>
<dbReference type="GO" id="GO:0005886">
    <property type="term" value="C:plasma membrane"/>
    <property type="evidence" value="ECO:0007669"/>
    <property type="project" value="TreeGrafter"/>
</dbReference>
<accession>A0A8S3YT10</accession>
<dbReference type="PANTHER" id="PTHR11255:SF80">
    <property type="entry name" value="EYE-SPECIFIC DIACYLGLYCEROL KINASE"/>
    <property type="match status" value="1"/>
</dbReference>
<protein>
    <submittedName>
        <fullName evidence="1">Uncharacterized protein</fullName>
    </submittedName>
</protein>
<evidence type="ECO:0000313" key="2">
    <source>
        <dbReference type="Proteomes" id="UP000678393"/>
    </source>
</evidence>
<sequence length="106" mass="12678">EHAQNSEHLWVETNASGDYCYAMETDCLKMGPRRKCIACKIVAHDACISILEQKNLRCKPTFREAGFRNYREQTFMRHHWVHRRRHEGKCKQCGKSFQQRFSFQNK</sequence>
<comment type="caution">
    <text evidence="1">The sequence shown here is derived from an EMBL/GenBank/DDBJ whole genome shotgun (WGS) entry which is preliminary data.</text>
</comment>
<dbReference type="InterPro" id="IPR037607">
    <property type="entry name" value="DGK"/>
</dbReference>
<dbReference type="OrthoDB" id="242257at2759"/>
<dbReference type="GO" id="GO:0007165">
    <property type="term" value="P:signal transduction"/>
    <property type="evidence" value="ECO:0007669"/>
    <property type="project" value="InterPro"/>
</dbReference>
<dbReference type="PANTHER" id="PTHR11255">
    <property type="entry name" value="DIACYLGLYCEROL KINASE"/>
    <property type="match status" value="1"/>
</dbReference>
<name>A0A8S3YT10_9EUPU</name>